<keyword evidence="3" id="KW-0804">Transcription</keyword>
<keyword evidence="4" id="KW-0539">Nucleus</keyword>
<dbReference type="Gene3D" id="4.10.240.10">
    <property type="entry name" value="Zn(2)-C6 fungal-type DNA-binding domain"/>
    <property type="match status" value="1"/>
</dbReference>
<dbReference type="EMBL" id="JARH01000118">
    <property type="protein sequence ID" value="EXF85209.1"/>
    <property type="molecule type" value="Genomic_DNA"/>
</dbReference>
<keyword evidence="2" id="KW-0238">DNA-binding</keyword>
<name>A0A010S3K2_9PEZI</name>
<feature type="region of interest" description="Disordered" evidence="5">
    <location>
        <begin position="1"/>
        <end position="38"/>
    </location>
</feature>
<dbReference type="AlphaFoldDB" id="A0A010S3K2"/>
<evidence type="ECO:0000313" key="8">
    <source>
        <dbReference type="Proteomes" id="UP000020467"/>
    </source>
</evidence>
<protein>
    <recommendedName>
        <fullName evidence="6">Zn(2)-C6 fungal-type domain-containing protein</fullName>
    </recommendedName>
</protein>
<dbReference type="InterPro" id="IPR050675">
    <property type="entry name" value="OAF3"/>
</dbReference>
<dbReference type="SMART" id="SM00066">
    <property type="entry name" value="GAL4"/>
    <property type="match status" value="1"/>
</dbReference>
<dbReference type="eggNOG" id="ENOG502SNSW">
    <property type="taxonomic scope" value="Eukaryota"/>
</dbReference>
<organism evidence="7 8">
    <name type="scientific">Colletotrichum fioriniae PJ7</name>
    <dbReference type="NCBI Taxonomy" id="1445577"/>
    <lineage>
        <taxon>Eukaryota</taxon>
        <taxon>Fungi</taxon>
        <taxon>Dikarya</taxon>
        <taxon>Ascomycota</taxon>
        <taxon>Pezizomycotina</taxon>
        <taxon>Sordariomycetes</taxon>
        <taxon>Hypocreomycetidae</taxon>
        <taxon>Glomerellales</taxon>
        <taxon>Glomerellaceae</taxon>
        <taxon>Colletotrichum</taxon>
        <taxon>Colletotrichum acutatum species complex</taxon>
    </lineage>
</organism>
<dbReference type="GO" id="GO:0003677">
    <property type="term" value="F:DNA binding"/>
    <property type="evidence" value="ECO:0007669"/>
    <property type="project" value="UniProtKB-KW"/>
</dbReference>
<evidence type="ECO:0000313" key="7">
    <source>
        <dbReference type="EMBL" id="EXF85209.1"/>
    </source>
</evidence>
<comment type="caution">
    <text evidence="7">The sequence shown here is derived from an EMBL/GenBank/DDBJ whole genome shotgun (WGS) entry which is preliminary data.</text>
</comment>
<dbReference type="PANTHER" id="PTHR31069:SF31">
    <property type="entry name" value="MONODICTYPHENONE CLUSTER TRANSCRIPTION FACTOR-RELATED"/>
    <property type="match status" value="1"/>
</dbReference>
<feature type="compositionally biased region" description="Polar residues" evidence="5">
    <location>
        <begin position="413"/>
        <end position="436"/>
    </location>
</feature>
<feature type="domain" description="Zn(2)-C6 fungal-type" evidence="6">
    <location>
        <begin position="39"/>
        <end position="69"/>
    </location>
</feature>
<evidence type="ECO:0000256" key="4">
    <source>
        <dbReference type="ARBA" id="ARBA00023242"/>
    </source>
</evidence>
<dbReference type="GO" id="GO:0008270">
    <property type="term" value="F:zinc ion binding"/>
    <property type="evidence" value="ECO:0007669"/>
    <property type="project" value="InterPro"/>
</dbReference>
<evidence type="ECO:0000256" key="3">
    <source>
        <dbReference type="ARBA" id="ARBA00023163"/>
    </source>
</evidence>
<keyword evidence="8" id="KW-1185">Reference proteome</keyword>
<dbReference type="Proteomes" id="UP000020467">
    <property type="component" value="Unassembled WGS sequence"/>
</dbReference>
<dbReference type="PRINTS" id="PR00755">
    <property type="entry name" value="AFLATOXINBRP"/>
</dbReference>
<feature type="compositionally biased region" description="Polar residues" evidence="5">
    <location>
        <begin position="136"/>
        <end position="152"/>
    </location>
</feature>
<accession>A0A010S3K2</accession>
<reference evidence="7 8" key="1">
    <citation type="submission" date="2014-02" db="EMBL/GenBank/DDBJ databases">
        <title>The genome sequence of Colletotrichum fioriniae PJ7.</title>
        <authorList>
            <person name="Baroncelli R."/>
            <person name="Thon M.R."/>
        </authorList>
    </citation>
    <scope>NUCLEOTIDE SEQUENCE [LARGE SCALE GENOMIC DNA]</scope>
    <source>
        <strain evidence="7 8">PJ7</strain>
    </source>
</reference>
<dbReference type="InterPro" id="IPR001138">
    <property type="entry name" value="Zn2Cys6_DnaBD"/>
</dbReference>
<dbReference type="PANTHER" id="PTHR31069">
    <property type="entry name" value="OLEATE-ACTIVATED TRANSCRIPTION FACTOR 1-RELATED"/>
    <property type="match status" value="1"/>
</dbReference>
<dbReference type="Pfam" id="PF00172">
    <property type="entry name" value="Zn_clus"/>
    <property type="match status" value="1"/>
</dbReference>
<evidence type="ECO:0000256" key="5">
    <source>
        <dbReference type="SAM" id="MobiDB-lite"/>
    </source>
</evidence>
<dbReference type="SUPFAM" id="SSF57701">
    <property type="entry name" value="Zn2/Cys6 DNA-binding domain"/>
    <property type="match status" value="1"/>
</dbReference>
<dbReference type="HOGENOM" id="CLU_045553_1_0_1"/>
<sequence>MSNIEIQPGEASPALVTESQGSRDQAGNHPNRHFRLRNSCDRCQDTKLKCSQEKPACRRCARLGLPCVYSPIRRLGRPRKHSSNQLDESTQQRQQQPRQQRQPPPPPPSSSTIQSSGVAGANGGGHDENHEGEVTNMGQSHGGPSTSTSLQKVPTPAFHETISPFTDAFLDAMSGGNDEVASTIVIPSALHQPVIDNNHQFDVVMETLFTTDPASSESLAAVSLTETTFEDLQNWATEPSHYNTPVDQHEQFGSEALTGTTKRPSSSTINMSESGAAAAVTAVSDVFGPEETSMHFHTQSLPVSTSSLTSSSLMCSNDCYRCLSQQLAGLNSLTNSSVAPNVDTILQIDRNMQALTKGLLNCPHCLANDSSLLLLSIIMDQATRLLDCFIEKVKPNMAAVDHQGSIRGGSGGSNKNTAGESNTGAAYQSTHRGQPSASGVGLGKLYIPAPAGTMAAPYRKQSLIHTTELRIGDYEVLDEDLKLIFLKRLVRHRLRILVGMLTDLQNTTGGHMKEMQCSATLGMLRGVMERVERLRGKMSIKW</sequence>
<proteinExistence type="predicted"/>
<dbReference type="PROSITE" id="PS50048">
    <property type="entry name" value="ZN2_CY6_FUNGAL_2"/>
    <property type="match status" value="1"/>
</dbReference>
<feature type="region of interest" description="Disordered" evidence="5">
    <location>
        <begin position="75"/>
        <end position="153"/>
    </location>
</feature>
<dbReference type="KEGG" id="cfj:CFIO01_03280"/>
<feature type="region of interest" description="Disordered" evidence="5">
    <location>
        <begin position="402"/>
        <end position="436"/>
    </location>
</feature>
<dbReference type="OrthoDB" id="4835788at2759"/>
<dbReference type="InterPro" id="IPR036864">
    <property type="entry name" value="Zn2-C6_fun-type_DNA-bd_sf"/>
</dbReference>
<evidence type="ECO:0000259" key="6">
    <source>
        <dbReference type="PROSITE" id="PS50048"/>
    </source>
</evidence>
<dbReference type="CDD" id="cd00067">
    <property type="entry name" value="GAL4"/>
    <property type="match status" value="1"/>
</dbReference>
<evidence type="ECO:0000256" key="1">
    <source>
        <dbReference type="ARBA" id="ARBA00023015"/>
    </source>
</evidence>
<dbReference type="GO" id="GO:0000981">
    <property type="term" value="F:DNA-binding transcription factor activity, RNA polymerase II-specific"/>
    <property type="evidence" value="ECO:0007669"/>
    <property type="project" value="InterPro"/>
</dbReference>
<gene>
    <name evidence="7" type="ORF">CFIO01_03280</name>
</gene>
<feature type="compositionally biased region" description="Low complexity" evidence="5">
    <location>
        <begin position="91"/>
        <end position="101"/>
    </location>
</feature>
<keyword evidence="1" id="KW-0805">Transcription regulation</keyword>
<evidence type="ECO:0000256" key="2">
    <source>
        <dbReference type="ARBA" id="ARBA00023125"/>
    </source>
</evidence>